<dbReference type="SUPFAM" id="SSF56672">
    <property type="entry name" value="DNA/RNA polymerases"/>
    <property type="match status" value="1"/>
</dbReference>
<keyword evidence="4" id="KW-1185">Reference proteome</keyword>
<dbReference type="InterPro" id="IPR043502">
    <property type="entry name" value="DNA/RNA_pol_sf"/>
</dbReference>
<evidence type="ECO:0000256" key="1">
    <source>
        <dbReference type="ARBA" id="ARBA00010945"/>
    </source>
</evidence>
<name>A0A7L5E696_9SPHI</name>
<dbReference type="InterPro" id="IPR050116">
    <property type="entry name" value="DNA_polymerase-Y"/>
</dbReference>
<dbReference type="GO" id="GO:0006281">
    <property type="term" value="P:DNA repair"/>
    <property type="evidence" value="ECO:0007669"/>
    <property type="project" value="InterPro"/>
</dbReference>
<dbReference type="Pfam" id="PF00817">
    <property type="entry name" value="IMS"/>
    <property type="match status" value="1"/>
</dbReference>
<reference evidence="3 4" key="1">
    <citation type="submission" date="2020-04" db="EMBL/GenBank/DDBJ databases">
        <title>Genome sequencing of novel species.</title>
        <authorList>
            <person name="Heo J."/>
            <person name="Kim S.-J."/>
            <person name="Kim J.-S."/>
            <person name="Hong S.-B."/>
            <person name="Kwon S.-W."/>
        </authorList>
    </citation>
    <scope>NUCLEOTIDE SEQUENCE [LARGE SCALE GENOMIC DNA]</scope>
    <source>
        <strain evidence="3 4">F39-2</strain>
    </source>
</reference>
<comment type="similarity">
    <text evidence="1">Belongs to the DNA polymerase type-Y family.</text>
</comment>
<dbReference type="InterPro" id="IPR017961">
    <property type="entry name" value="DNA_pol_Y-fam_little_finger"/>
</dbReference>
<dbReference type="Proteomes" id="UP000503278">
    <property type="component" value="Chromosome"/>
</dbReference>
<feature type="domain" description="UmuC" evidence="2">
    <location>
        <begin position="14"/>
        <end position="198"/>
    </location>
</feature>
<evidence type="ECO:0000313" key="3">
    <source>
        <dbReference type="EMBL" id="QJD98158.1"/>
    </source>
</evidence>
<dbReference type="GO" id="GO:0005829">
    <property type="term" value="C:cytosol"/>
    <property type="evidence" value="ECO:0007669"/>
    <property type="project" value="TreeGrafter"/>
</dbReference>
<dbReference type="Gene3D" id="3.40.1170.60">
    <property type="match status" value="1"/>
</dbReference>
<evidence type="ECO:0000313" key="4">
    <source>
        <dbReference type="Proteomes" id="UP000503278"/>
    </source>
</evidence>
<dbReference type="AlphaFoldDB" id="A0A7L5E696"/>
<proteinExistence type="inferred from homology"/>
<dbReference type="GO" id="GO:0003684">
    <property type="term" value="F:damaged DNA binding"/>
    <property type="evidence" value="ECO:0007669"/>
    <property type="project" value="InterPro"/>
</dbReference>
<protein>
    <submittedName>
        <fullName evidence="3">DNA polymerase IV</fullName>
    </submittedName>
</protein>
<dbReference type="Pfam" id="PF11799">
    <property type="entry name" value="IMS_C"/>
    <property type="match status" value="1"/>
</dbReference>
<dbReference type="GO" id="GO:0003887">
    <property type="term" value="F:DNA-directed DNA polymerase activity"/>
    <property type="evidence" value="ECO:0007669"/>
    <property type="project" value="TreeGrafter"/>
</dbReference>
<dbReference type="EMBL" id="CP051682">
    <property type="protein sequence ID" value="QJD98158.1"/>
    <property type="molecule type" value="Genomic_DNA"/>
</dbReference>
<evidence type="ECO:0000259" key="2">
    <source>
        <dbReference type="PROSITE" id="PS50173"/>
    </source>
</evidence>
<dbReference type="PROSITE" id="PS50173">
    <property type="entry name" value="UMUC"/>
    <property type="match status" value="1"/>
</dbReference>
<dbReference type="InterPro" id="IPR043128">
    <property type="entry name" value="Rev_trsase/Diguanyl_cyclase"/>
</dbReference>
<organism evidence="3 4">
    <name type="scientific">Mucilaginibacter robiniae</name>
    <dbReference type="NCBI Taxonomy" id="2728022"/>
    <lineage>
        <taxon>Bacteria</taxon>
        <taxon>Pseudomonadati</taxon>
        <taxon>Bacteroidota</taxon>
        <taxon>Sphingobacteriia</taxon>
        <taxon>Sphingobacteriales</taxon>
        <taxon>Sphingobacteriaceae</taxon>
        <taxon>Mucilaginibacter</taxon>
    </lineage>
</organism>
<dbReference type="PANTHER" id="PTHR11076">
    <property type="entry name" value="DNA REPAIR POLYMERASE UMUC / TRANSFERASE FAMILY MEMBER"/>
    <property type="match status" value="1"/>
</dbReference>
<accession>A0A7L5E696</accession>
<dbReference type="Gene3D" id="3.30.70.270">
    <property type="match status" value="1"/>
</dbReference>
<sequence length="426" mass="48971">MNQNSIQPKTEPRVLFVDMDSFFARCEQQVNYWLRNRPVGVCVYTGQFGCVISLSKEAKQRGLKAGMRLNEAMRLCPDLIPIESNPARYREFHKKIIHVLKNYCQDVVPKSIDEAIINLTNYEHVYHNPVEVAGKIKQDILAQVGDWLTCSVGIAPNAFLAKLASDLGKNTGGLLMITPANIDQILQPLKLGDLPGIGSNMAYRLERSGVRTPLEMRYATPQHLKAIFKSIEGIYWHYRLNFIETNIVSHDYRGMQAQRQIDSHKRQSMAYIDQLFMTLCLTLEKRMVRHKFYCKAIGFTARYEDDTRWDDAFTVTTPVQDAVSLMRMIRLRMEKFEQLTRSAPILNTQISSMRVAVTNFVDNGDMLYNLFEDLDRRQTALKTMHEIKDKFGADKLVRAMEMNDTQVVKDVIGFGSVKDLSELDYM</sequence>
<dbReference type="RefSeq" id="WP_169610900.1">
    <property type="nucleotide sequence ID" value="NZ_CP051682.1"/>
</dbReference>
<dbReference type="GO" id="GO:0042276">
    <property type="term" value="P:error-prone translesion synthesis"/>
    <property type="evidence" value="ECO:0007669"/>
    <property type="project" value="TreeGrafter"/>
</dbReference>
<dbReference type="PANTHER" id="PTHR11076:SF34">
    <property type="entry name" value="PROTEIN UMUC"/>
    <property type="match status" value="1"/>
</dbReference>
<gene>
    <name evidence="3" type="ORF">HH214_20905</name>
</gene>
<dbReference type="Gene3D" id="1.10.150.20">
    <property type="entry name" value="5' to 3' exonuclease, C-terminal subdomain"/>
    <property type="match status" value="1"/>
</dbReference>
<dbReference type="InterPro" id="IPR001126">
    <property type="entry name" value="UmuC"/>
</dbReference>
<dbReference type="KEGG" id="mrob:HH214_20905"/>
<dbReference type="GO" id="GO:0009432">
    <property type="term" value="P:SOS response"/>
    <property type="evidence" value="ECO:0007669"/>
    <property type="project" value="TreeGrafter"/>
</dbReference>